<dbReference type="GO" id="GO:0009236">
    <property type="term" value="P:cobalamin biosynthetic process"/>
    <property type="evidence" value="ECO:0007669"/>
    <property type="project" value="UniProtKB-UniRule"/>
</dbReference>
<dbReference type="InterPro" id="IPR029499">
    <property type="entry name" value="PduO-typ"/>
</dbReference>
<evidence type="ECO:0000313" key="6">
    <source>
        <dbReference type="EMBL" id="OGM79112.1"/>
    </source>
</evidence>
<accession>A0A1F8CS62</accession>
<dbReference type="GO" id="GO:0008817">
    <property type="term" value="F:corrinoid adenosyltransferase activity"/>
    <property type="evidence" value="ECO:0007669"/>
    <property type="project" value="UniProtKB-UniRule"/>
</dbReference>
<keyword evidence="1 4" id="KW-0808">Transferase</keyword>
<keyword evidence="2 4" id="KW-0547">Nucleotide-binding</keyword>
<dbReference type="InterPro" id="IPR036451">
    <property type="entry name" value="CblAdoTrfase-like_sf"/>
</dbReference>
<dbReference type="SUPFAM" id="SSF89028">
    <property type="entry name" value="Cobalamin adenosyltransferase-like"/>
    <property type="match status" value="1"/>
</dbReference>
<dbReference type="STRING" id="1802538.A2382_02645"/>
<proteinExistence type="inferred from homology"/>
<dbReference type="PANTHER" id="PTHR12213:SF0">
    <property type="entry name" value="CORRINOID ADENOSYLTRANSFERASE MMAB"/>
    <property type="match status" value="1"/>
</dbReference>
<dbReference type="Gene3D" id="1.20.1200.10">
    <property type="entry name" value="Cobalamin adenosyltransferase-like"/>
    <property type="match status" value="1"/>
</dbReference>
<comment type="catalytic activity">
    <reaction evidence="4">
        <text>2 cob(II)yrinate a,c diamide + reduced [electron-transfer flavoprotein] + 2 ATP = 2 adenosylcob(III)yrinate a,c-diamide + 2 triphosphate + oxidized [electron-transfer flavoprotein] + 3 H(+)</text>
        <dbReference type="Rhea" id="RHEA:11528"/>
        <dbReference type="Rhea" id="RHEA-COMP:10685"/>
        <dbReference type="Rhea" id="RHEA-COMP:10686"/>
        <dbReference type="ChEBI" id="CHEBI:15378"/>
        <dbReference type="ChEBI" id="CHEBI:18036"/>
        <dbReference type="ChEBI" id="CHEBI:30616"/>
        <dbReference type="ChEBI" id="CHEBI:57692"/>
        <dbReference type="ChEBI" id="CHEBI:58307"/>
        <dbReference type="ChEBI" id="CHEBI:58503"/>
        <dbReference type="ChEBI" id="CHEBI:58537"/>
        <dbReference type="EC" id="2.5.1.17"/>
    </reaction>
</comment>
<dbReference type="NCBIfam" id="TIGR00636">
    <property type="entry name" value="PduO_Nterm"/>
    <property type="match status" value="1"/>
</dbReference>
<dbReference type="Pfam" id="PF01923">
    <property type="entry name" value="Cob_adeno_trans"/>
    <property type="match status" value="1"/>
</dbReference>
<keyword evidence="3 4" id="KW-0067">ATP-binding</keyword>
<reference evidence="6 7" key="1">
    <citation type="journal article" date="2016" name="Nat. Commun.">
        <title>Thousands of microbial genomes shed light on interconnected biogeochemical processes in an aquifer system.</title>
        <authorList>
            <person name="Anantharaman K."/>
            <person name="Brown C.T."/>
            <person name="Hug L.A."/>
            <person name="Sharon I."/>
            <person name="Castelle C.J."/>
            <person name="Probst A.J."/>
            <person name="Thomas B.C."/>
            <person name="Singh A."/>
            <person name="Wilkins M.J."/>
            <person name="Karaoz U."/>
            <person name="Brodie E.L."/>
            <person name="Williams K.H."/>
            <person name="Hubbard S.S."/>
            <person name="Banfield J.F."/>
        </authorList>
    </citation>
    <scope>NUCLEOTIDE SEQUENCE [LARGE SCALE GENOMIC DNA]</scope>
</reference>
<keyword evidence="4" id="KW-0169">Cobalamin biosynthesis</keyword>
<evidence type="ECO:0000256" key="1">
    <source>
        <dbReference type="ARBA" id="ARBA00022679"/>
    </source>
</evidence>
<dbReference type="EMBL" id="MGHY01000019">
    <property type="protein sequence ID" value="OGM79112.1"/>
    <property type="molecule type" value="Genomic_DNA"/>
</dbReference>
<name>A0A1F8CS62_9BACT</name>
<organism evidence="6 7">
    <name type="scientific">Candidatus Woesebacteria bacterium RIFOXYB1_FULL_38_16</name>
    <dbReference type="NCBI Taxonomy" id="1802538"/>
    <lineage>
        <taxon>Bacteria</taxon>
        <taxon>Candidatus Woeseibacteriota</taxon>
    </lineage>
</organism>
<evidence type="ECO:0000313" key="7">
    <source>
        <dbReference type="Proteomes" id="UP000178999"/>
    </source>
</evidence>
<protein>
    <recommendedName>
        <fullName evidence="4">Corrinoid adenosyltransferase</fullName>
        <ecNumber evidence="4">2.5.1.17</ecNumber>
    </recommendedName>
    <alternativeName>
        <fullName evidence="4">Cob(II)alamin adenosyltransferase</fullName>
    </alternativeName>
    <alternativeName>
        <fullName evidence="4">Cob(II)yrinic acid a,c-diamide adenosyltransferase</fullName>
    </alternativeName>
    <alternativeName>
        <fullName evidence="4">Cobinamide/cobalamin adenosyltransferase</fullName>
    </alternativeName>
</protein>
<gene>
    <name evidence="6" type="ORF">A2382_02645</name>
</gene>
<evidence type="ECO:0000256" key="4">
    <source>
        <dbReference type="RuleBase" id="RU366026"/>
    </source>
</evidence>
<feature type="domain" description="Cobalamin adenosyltransferase-like" evidence="5">
    <location>
        <begin position="3"/>
        <end position="167"/>
    </location>
</feature>
<dbReference type="PANTHER" id="PTHR12213">
    <property type="entry name" value="CORRINOID ADENOSYLTRANSFERASE"/>
    <property type="match status" value="1"/>
</dbReference>
<comment type="catalytic activity">
    <reaction evidence="4">
        <text>2 cob(II)alamin + reduced [electron-transfer flavoprotein] + 2 ATP = 2 adenosylcob(III)alamin + 2 triphosphate + oxidized [electron-transfer flavoprotein] + 3 H(+)</text>
        <dbReference type="Rhea" id="RHEA:28671"/>
        <dbReference type="Rhea" id="RHEA-COMP:10685"/>
        <dbReference type="Rhea" id="RHEA-COMP:10686"/>
        <dbReference type="ChEBI" id="CHEBI:15378"/>
        <dbReference type="ChEBI" id="CHEBI:16304"/>
        <dbReference type="ChEBI" id="CHEBI:18036"/>
        <dbReference type="ChEBI" id="CHEBI:18408"/>
        <dbReference type="ChEBI" id="CHEBI:30616"/>
        <dbReference type="ChEBI" id="CHEBI:57692"/>
        <dbReference type="ChEBI" id="CHEBI:58307"/>
        <dbReference type="EC" id="2.5.1.17"/>
    </reaction>
</comment>
<evidence type="ECO:0000256" key="3">
    <source>
        <dbReference type="ARBA" id="ARBA00022840"/>
    </source>
</evidence>
<sequence>MSIYTKKGDKGTSTIINTKKDIPTRLPKSDQIFVTLGSLDELNSYLGVIISSSENTPLNLFLTEIQVNLFTINSILAGAKIRFSSKKTKELEKKIDTIDKIIPPLQNFILPGGSQAASHLHFARTLARRVERNVIRLQKLQPKKISPPILTYLNRLSDTLFTLARFVNHSQGIKDILWKTH</sequence>
<evidence type="ECO:0000259" key="5">
    <source>
        <dbReference type="Pfam" id="PF01923"/>
    </source>
</evidence>
<comment type="similarity">
    <text evidence="4">Belongs to the Cob(I)alamin adenosyltransferase family.</text>
</comment>
<dbReference type="EC" id="2.5.1.17" evidence="4"/>
<evidence type="ECO:0000256" key="2">
    <source>
        <dbReference type="ARBA" id="ARBA00022741"/>
    </source>
</evidence>
<dbReference type="GO" id="GO:0005524">
    <property type="term" value="F:ATP binding"/>
    <property type="evidence" value="ECO:0007669"/>
    <property type="project" value="UniProtKB-UniRule"/>
</dbReference>
<dbReference type="Proteomes" id="UP000178999">
    <property type="component" value="Unassembled WGS sequence"/>
</dbReference>
<dbReference type="UniPathway" id="UPA00148">
    <property type="reaction ID" value="UER00233"/>
</dbReference>
<comment type="caution">
    <text evidence="6">The sequence shown here is derived from an EMBL/GenBank/DDBJ whole genome shotgun (WGS) entry which is preliminary data.</text>
</comment>
<dbReference type="InterPro" id="IPR016030">
    <property type="entry name" value="CblAdoTrfase-like"/>
</dbReference>
<dbReference type="AlphaFoldDB" id="A0A1F8CS62"/>
<comment type="pathway">
    <text evidence="4">Cofactor biosynthesis; adenosylcobalamin biosynthesis; adenosylcobalamin from cob(II)yrinate a,c-diamide: step 2/7.</text>
</comment>